<dbReference type="EMBL" id="CADCWN010000217">
    <property type="protein sequence ID" value="CAA9578717.1"/>
    <property type="molecule type" value="Genomic_DNA"/>
</dbReference>
<evidence type="ECO:0000313" key="2">
    <source>
        <dbReference type="EMBL" id="CAA9578717.1"/>
    </source>
</evidence>
<gene>
    <name evidence="2" type="ORF">AVDCRST_MAG18-2856</name>
</gene>
<feature type="non-terminal residue" evidence="2">
    <location>
        <position position="1"/>
    </location>
</feature>
<accession>A0A6J4VKB5</accession>
<reference evidence="2" key="1">
    <citation type="submission" date="2020-02" db="EMBL/GenBank/DDBJ databases">
        <authorList>
            <person name="Meier V. D."/>
        </authorList>
    </citation>
    <scope>NUCLEOTIDE SEQUENCE</scope>
    <source>
        <strain evidence="2">AVDCRST_MAG18</strain>
    </source>
</reference>
<proteinExistence type="predicted"/>
<evidence type="ECO:0000256" key="1">
    <source>
        <dbReference type="SAM" id="MobiDB-lite"/>
    </source>
</evidence>
<protein>
    <submittedName>
        <fullName evidence="2">Uncharacterized protein</fullName>
    </submittedName>
</protein>
<dbReference type="AlphaFoldDB" id="A0A6J4VKB5"/>
<feature type="region of interest" description="Disordered" evidence="1">
    <location>
        <begin position="25"/>
        <end position="44"/>
    </location>
</feature>
<organism evidence="2">
    <name type="scientific">uncultured Thermomicrobiales bacterium</name>
    <dbReference type="NCBI Taxonomy" id="1645740"/>
    <lineage>
        <taxon>Bacteria</taxon>
        <taxon>Pseudomonadati</taxon>
        <taxon>Thermomicrobiota</taxon>
        <taxon>Thermomicrobia</taxon>
        <taxon>Thermomicrobiales</taxon>
        <taxon>environmental samples</taxon>
    </lineage>
</organism>
<sequence>EPVHRPRRGPGARLRDVPLAAPRATARWSEYDPSPARGLPQKSGVWGPFRCCSGPCRRDADRARI</sequence>
<feature type="non-terminal residue" evidence="2">
    <location>
        <position position="65"/>
    </location>
</feature>
<name>A0A6J4VKB5_9BACT</name>